<reference evidence="8" key="1">
    <citation type="submission" date="2025-08" db="UniProtKB">
        <authorList>
            <consortium name="RefSeq"/>
        </authorList>
    </citation>
    <scope>IDENTIFICATION</scope>
    <source>
        <tissue evidence="8">Muscle</tissue>
    </source>
</reference>
<keyword evidence="4 6" id="KW-0472">Membrane</keyword>
<dbReference type="InterPro" id="IPR002293">
    <property type="entry name" value="AA/rel_permease1"/>
</dbReference>
<dbReference type="GeneID" id="106475827"/>
<feature type="transmembrane region" description="Helical" evidence="6">
    <location>
        <begin position="98"/>
        <end position="120"/>
    </location>
</feature>
<dbReference type="PANTHER" id="PTHR11785">
    <property type="entry name" value="AMINO ACID TRANSPORTER"/>
    <property type="match status" value="1"/>
</dbReference>
<evidence type="ECO:0000256" key="5">
    <source>
        <dbReference type="SAM" id="MobiDB-lite"/>
    </source>
</evidence>
<evidence type="ECO:0000313" key="7">
    <source>
        <dbReference type="Proteomes" id="UP000694941"/>
    </source>
</evidence>
<sequence length="165" mass="17424">MSRHVEARGTSGSDGTGSKEGKVKLKSEITLINGVAIIVGCIIGAGIFVSPRGVFAYCGESVGLSLVVWSLCGVFSMLGAMCYAELGTSIVRSGGDYAYILEAFGPLTAFLRLWVALLIIRPTAQAILALTFAHYIIEPLYQQCEPPDAAVRLLAALSLGKGHFI</sequence>
<dbReference type="PANTHER" id="PTHR11785:SF528">
    <property type="entry name" value="AMINO ACID TRANSPORTER PROTEIN JHI-21"/>
    <property type="match status" value="1"/>
</dbReference>
<keyword evidence="7" id="KW-1185">Reference proteome</keyword>
<dbReference type="Proteomes" id="UP000694941">
    <property type="component" value="Unplaced"/>
</dbReference>
<keyword evidence="3 6" id="KW-1133">Transmembrane helix</keyword>
<dbReference type="Pfam" id="PF13520">
    <property type="entry name" value="AA_permease_2"/>
    <property type="match status" value="1"/>
</dbReference>
<evidence type="ECO:0000313" key="8">
    <source>
        <dbReference type="RefSeq" id="XP_013791954.1"/>
    </source>
</evidence>
<gene>
    <name evidence="8" type="primary">LOC106475827</name>
</gene>
<protein>
    <submittedName>
        <fullName evidence="8">L-type amino acid transporter 1-like protein MLAS</fullName>
    </submittedName>
</protein>
<feature type="region of interest" description="Disordered" evidence="5">
    <location>
        <begin position="1"/>
        <end position="20"/>
    </location>
</feature>
<evidence type="ECO:0000256" key="6">
    <source>
        <dbReference type="SAM" id="Phobius"/>
    </source>
</evidence>
<feature type="transmembrane region" description="Helical" evidence="6">
    <location>
        <begin position="62"/>
        <end position="86"/>
    </location>
</feature>
<dbReference type="Gene3D" id="1.20.1740.10">
    <property type="entry name" value="Amino acid/polyamine transporter I"/>
    <property type="match status" value="1"/>
</dbReference>
<dbReference type="RefSeq" id="XP_013791954.1">
    <property type="nucleotide sequence ID" value="XM_013936500.1"/>
</dbReference>
<evidence type="ECO:0000256" key="2">
    <source>
        <dbReference type="ARBA" id="ARBA00022692"/>
    </source>
</evidence>
<accession>A0ABM1C079</accession>
<proteinExistence type="predicted"/>
<organism evidence="7 8">
    <name type="scientific">Limulus polyphemus</name>
    <name type="common">Atlantic horseshoe crab</name>
    <dbReference type="NCBI Taxonomy" id="6850"/>
    <lineage>
        <taxon>Eukaryota</taxon>
        <taxon>Metazoa</taxon>
        <taxon>Ecdysozoa</taxon>
        <taxon>Arthropoda</taxon>
        <taxon>Chelicerata</taxon>
        <taxon>Merostomata</taxon>
        <taxon>Xiphosura</taxon>
        <taxon>Limulidae</taxon>
        <taxon>Limulus</taxon>
    </lineage>
</organism>
<feature type="transmembrane region" description="Helical" evidence="6">
    <location>
        <begin position="29"/>
        <end position="50"/>
    </location>
</feature>
<name>A0ABM1C079_LIMPO</name>
<evidence type="ECO:0000256" key="1">
    <source>
        <dbReference type="ARBA" id="ARBA00004141"/>
    </source>
</evidence>
<keyword evidence="2 6" id="KW-0812">Transmembrane</keyword>
<evidence type="ECO:0000256" key="4">
    <source>
        <dbReference type="ARBA" id="ARBA00023136"/>
    </source>
</evidence>
<evidence type="ECO:0000256" key="3">
    <source>
        <dbReference type="ARBA" id="ARBA00022989"/>
    </source>
</evidence>
<comment type="subcellular location">
    <subcellularLocation>
        <location evidence="1">Membrane</location>
        <topology evidence="1">Multi-pass membrane protein</topology>
    </subcellularLocation>
</comment>
<dbReference type="InterPro" id="IPR050598">
    <property type="entry name" value="AminoAcid_Transporter"/>
</dbReference>